<keyword evidence="8" id="KW-1185">Reference proteome</keyword>
<dbReference type="InterPro" id="IPR036979">
    <property type="entry name" value="CM_dom_sf"/>
</dbReference>
<dbReference type="EC" id="5.4.99.5" evidence="2"/>
<evidence type="ECO:0000256" key="3">
    <source>
        <dbReference type="ARBA" id="ARBA00022729"/>
    </source>
</evidence>
<protein>
    <recommendedName>
        <fullName evidence="2">chorismate mutase</fullName>
        <ecNumber evidence="2">5.4.99.5</ecNumber>
    </recommendedName>
</protein>
<comment type="caution">
    <text evidence="7">The sequence shown here is derived from an EMBL/GenBank/DDBJ whole genome shotgun (WGS) entry which is preliminary data.</text>
</comment>
<comment type="pathway">
    <text evidence="1">Metabolic intermediate biosynthesis; prephenate biosynthesis; prephenate from chorismate: step 1/1.</text>
</comment>
<dbReference type="InterPro" id="IPR051331">
    <property type="entry name" value="Chorismate_mutase-related"/>
</dbReference>
<sequence>MMKKLLKFLLLILCLGGTASCISHYDEKNNTEPLLKLIDTRLKVAPLVAKSKWNTKAPIDDPVREKVILDSVKSKAQKMGADENLAIHFFQAQFEAGKMVQRQLHSQWKAQNQVPFNPAPNLATEVRPVLDSLTPLLLLELKKNKHNPLHAHSILRLRREARRIISTEFTNDVVETAIQPLEVYGTPK</sequence>
<dbReference type="PANTHER" id="PTHR38041:SF2">
    <property type="entry name" value="SECRETED CHORISMATE MUTASE"/>
    <property type="match status" value="1"/>
</dbReference>
<dbReference type="GO" id="GO:0004106">
    <property type="term" value="F:chorismate mutase activity"/>
    <property type="evidence" value="ECO:0007669"/>
    <property type="project" value="UniProtKB-EC"/>
</dbReference>
<organism evidence="7 8">
    <name type="scientific">Chryseobacterium phosphatilyticum</name>
    <dbReference type="NCBI Taxonomy" id="475075"/>
    <lineage>
        <taxon>Bacteria</taxon>
        <taxon>Pseudomonadati</taxon>
        <taxon>Bacteroidota</taxon>
        <taxon>Flavobacteriia</taxon>
        <taxon>Flavobacteriales</taxon>
        <taxon>Weeksellaceae</taxon>
        <taxon>Chryseobacterium group</taxon>
        <taxon>Chryseobacterium</taxon>
    </lineage>
</organism>
<keyword evidence="3 5" id="KW-0732">Signal</keyword>
<evidence type="ECO:0000256" key="2">
    <source>
        <dbReference type="ARBA" id="ARBA00012404"/>
    </source>
</evidence>
<proteinExistence type="predicted"/>
<dbReference type="Proteomes" id="UP000236594">
    <property type="component" value="Unassembled WGS sequence"/>
</dbReference>
<reference evidence="7 8" key="1">
    <citation type="submission" date="2018-04" db="EMBL/GenBank/DDBJ databases">
        <title>Draft Genome Sequence of Phosphate-Solubilizing Chryseobacterium sp. ISE14 that is a Biocontrol and Plant Growth-Promoting Rhizobacterium Isolated from Cucumber.</title>
        <authorList>
            <person name="Jeong J.-J."/>
            <person name="Sang M.K."/>
            <person name="Choi I.-G."/>
            <person name="Kim K.D."/>
        </authorList>
    </citation>
    <scope>NUCLEOTIDE SEQUENCE [LARGE SCALE GENOMIC DNA]</scope>
    <source>
        <strain evidence="7 8">ISE14</strain>
    </source>
</reference>
<dbReference type="InterPro" id="IPR002701">
    <property type="entry name" value="CM_II_prokaryot"/>
</dbReference>
<dbReference type="InterPro" id="IPR008240">
    <property type="entry name" value="Chorismate_mutase_periplasmic"/>
</dbReference>
<feature type="domain" description="Chorismate mutase" evidence="6">
    <location>
        <begin position="9"/>
        <end position="105"/>
    </location>
</feature>
<dbReference type="UniPathway" id="UPA00120">
    <property type="reaction ID" value="UER00203"/>
</dbReference>
<dbReference type="NCBIfam" id="TIGR01806">
    <property type="entry name" value="CM_mono2"/>
    <property type="match status" value="1"/>
</dbReference>
<dbReference type="PANTHER" id="PTHR38041">
    <property type="entry name" value="CHORISMATE MUTASE"/>
    <property type="match status" value="1"/>
</dbReference>
<evidence type="ECO:0000256" key="4">
    <source>
        <dbReference type="ARBA" id="ARBA00023235"/>
    </source>
</evidence>
<dbReference type="OrthoDB" id="1262744at2"/>
<dbReference type="GO" id="GO:0009697">
    <property type="term" value="P:salicylic acid biosynthetic process"/>
    <property type="evidence" value="ECO:0007669"/>
    <property type="project" value="TreeGrafter"/>
</dbReference>
<dbReference type="AlphaFoldDB" id="A0A316XJA8"/>
<dbReference type="PROSITE" id="PS51257">
    <property type="entry name" value="PROKAR_LIPOPROTEIN"/>
    <property type="match status" value="1"/>
</dbReference>
<dbReference type="PROSITE" id="PS51168">
    <property type="entry name" value="CHORISMATE_MUT_2"/>
    <property type="match status" value="1"/>
</dbReference>
<feature type="chain" id="PRO_5016325438" description="chorismate mutase" evidence="5">
    <location>
        <begin position="26"/>
        <end position="188"/>
    </location>
</feature>
<evidence type="ECO:0000313" key="7">
    <source>
        <dbReference type="EMBL" id="PWN71498.1"/>
    </source>
</evidence>
<feature type="signal peptide" evidence="5">
    <location>
        <begin position="1"/>
        <end position="25"/>
    </location>
</feature>
<evidence type="ECO:0000256" key="5">
    <source>
        <dbReference type="SAM" id="SignalP"/>
    </source>
</evidence>
<dbReference type="Gene3D" id="1.20.59.10">
    <property type="entry name" value="Chorismate mutase"/>
    <property type="match status" value="1"/>
</dbReference>
<evidence type="ECO:0000313" key="8">
    <source>
        <dbReference type="Proteomes" id="UP000236594"/>
    </source>
</evidence>
<dbReference type="Pfam" id="PF01817">
    <property type="entry name" value="CM_2"/>
    <property type="match status" value="1"/>
</dbReference>
<dbReference type="SMART" id="SM00830">
    <property type="entry name" value="CM_2"/>
    <property type="match status" value="1"/>
</dbReference>
<name>A0A316XJA8_9FLAO</name>
<dbReference type="SUPFAM" id="SSF48600">
    <property type="entry name" value="Chorismate mutase II"/>
    <property type="match status" value="1"/>
</dbReference>
<evidence type="ECO:0000259" key="6">
    <source>
        <dbReference type="PROSITE" id="PS51168"/>
    </source>
</evidence>
<accession>A0A316XJA8</accession>
<keyword evidence="4" id="KW-0413">Isomerase</keyword>
<dbReference type="GO" id="GO:0046417">
    <property type="term" value="P:chorismate metabolic process"/>
    <property type="evidence" value="ECO:0007669"/>
    <property type="project" value="InterPro"/>
</dbReference>
<dbReference type="EMBL" id="PPED02000001">
    <property type="protein sequence ID" value="PWN71498.1"/>
    <property type="molecule type" value="Genomic_DNA"/>
</dbReference>
<gene>
    <name evidence="7" type="primary">aroQ</name>
    <name evidence="7" type="ORF">C1631_002395</name>
</gene>
<dbReference type="InterPro" id="IPR036263">
    <property type="entry name" value="Chorismate_II_sf"/>
</dbReference>
<evidence type="ECO:0000256" key="1">
    <source>
        <dbReference type="ARBA" id="ARBA00004817"/>
    </source>
</evidence>